<dbReference type="Proteomes" id="UP000006461">
    <property type="component" value="Chromosome"/>
</dbReference>
<proteinExistence type="predicted"/>
<evidence type="ECO:0000313" key="3">
    <source>
        <dbReference type="Proteomes" id="UP000006461"/>
    </source>
</evidence>
<organism evidence="2 3">
    <name type="scientific">Modestobacter italicus (strain DSM 44449 / CECT 9708 / BC 501)</name>
    <dbReference type="NCBI Taxonomy" id="2732864"/>
    <lineage>
        <taxon>Bacteria</taxon>
        <taxon>Bacillati</taxon>
        <taxon>Actinomycetota</taxon>
        <taxon>Actinomycetes</taxon>
        <taxon>Geodermatophilales</taxon>
        <taxon>Geodermatophilaceae</taxon>
        <taxon>Modestobacter</taxon>
    </lineage>
</organism>
<evidence type="ECO:0000313" key="2">
    <source>
        <dbReference type="EMBL" id="CCH89272.1"/>
    </source>
</evidence>
<evidence type="ECO:0000256" key="1">
    <source>
        <dbReference type="SAM" id="MobiDB-lite"/>
    </source>
</evidence>
<dbReference type="KEGG" id="mmar:MODMU_3869"/>
<feature type="region of interest" description="Disordered" evidence="1">
    <location>
        <begin position="1"/>
        <end position="21"/>
    </location>
</feature>
<dbReference type="AlphaFoldDB" id="I4F0V9"/>
<accession>I4F0V9</accession>
<name>I4F0V9_MODI5</name>
<dbReference type="HOGENOM" id="CLU_2634198_0_0_11"/>
<reference evidence="2 3" key="1">
    <citation type="journal article" date="2012" name="J. Bacteriol.">
        <title>Genome Sequence of Radiation-Resistant Modestobacter marinus Strain BC501, a Representative Actinobacterium That Thrives on Calcareous Stone Surfaces.</title>
        <authorList>
            <person name="Normand P."/>
            <person name="Gury J."/>
            <person name="Pujic P."/>
            <person name="Chouaia B."/>
            <person name="Crotti E."/>
            <person name="Brusetti L."/>
            <person name="Daffonchio D."/>
            <person name="Vacherie B."/>
            <person name="Barbe V."/>
            <person name="Medigue C."/>
            <person name="Calteau A."/>
            <person name="Ghodhbane-Gtari F."/>
            <person name="Essoussi I."/>
            <person name="Nouioui I."/>
            <person name="Abbassi-Ghozzi I."/>
            <person name="Gtari M."/>
        </authorList>
    </citation>
    <scope>NUCLEOTIDE SEQUENCE [LARGE SCALE GENOMIC DNA]</scope>
    <source>
        <strain evidence="3">BC 501</strain>
    </source>
</reference>
<keyword evidence="3" id="KW-1185">Reference proteome</keyword>
<protein>
    <submittedName>
        <fullName evidence="2">Uncharacterized protein</fullName>
    </submittedName>
</protein>
<dbReference type="EMBL" id="FO203431">
    <property type="protein sequence ID" value="CCH89272.1"/>
    <property type="molecule type" value="Genomic_DNA"/>
</dbReference>
<sequence>MMTESNTQPGHKLVTERNISNATQSPDAWPLAAVRAAVGLLGMVVRSHCRYEPRLIRRAAGTPVSSATSAEICRAIP</sequence>
<gene>
    <name evidence="2" type="ordered locus">MODMU_3869</name>
</gene>